<reference evidence="2" key="1">
    <citation type="submission" date="2023-03" db="EMBL/GenBank/DDBJ databases">
        <title>Massive genome expansion in bonnet fungi (Mycena s.s.) driven by repeated elements and novel gene families across ecological guilds.</title>
        <authorList>
            <consortium name="Lawrence Berkeley National Laboratory"/>
            <person name="Harder C.B."/>
            <person name="Miyauchi S."/>
            <person name="Viragh M."/>
            <person name="Kuo A."/>
            <person name="Thoen E."/>
            <person name="Andreopoulos B."/>
            <person name="Lu D."/>
            <person name="Skrede I."/>
            <person name="Drula E."/>
            <person name="Henrissat B."/>
            <person name="Morin E."/>
            <person name="Kohler A."/>
            <person name="Barry K."/>
            <person name="LaButti K."/>
            <person name="Morin E."/>
            <person name="Salamov A."/>
            <person name="Lipzen A."/>
            <person name="Mereny Z."/>
            <person name="Hegedus B."/>
            <person name="Baldrian P."/>
            <person name="Stursova M."/>
            <person name="Weitz H."/>
            <person name="Taylor A."/>
            <person name="Grigoriev I.V."/>
            <person name="Nagy L.G."/>
            <person name="Martin F."/>
            <person name="Kauserud H."/>
        </authorList>
    </citation>
    <scope>NUCLEOTIDE SEQUENCE</scope>
    <source>
        <strain evidence="2">CBHHK182m</strain>
    </source>
</reference>
<proteinExistence type="predicted"/>
<gene>
    <name evidence="2" type="ORF">B0H16DRAFT_1731122</name>
</gene>
<dbReference type="AlphaFoldDB" id="A0AAD7I5W8"/>
<dbReference type="Proteomes" id="UP001215598">
    <property type="component" value="Unassembled WGS sequence"/>
</dbReference>
<evidence type="ECO:0000256" key="1">
    <source>
        <dbReference type="SAM" id="MobiDB-lite"/>
    </source>
</evidence>
<keyword evidence="3" id="KW-1185">Reference proteome</keyword>
<feature type="region of interest" description="Disordered" evidence="1">
    <location>
        <begin position="96"/>
        <end position="143"/>
    </location>
</feature>
<comment type="caution">
    <text evidence="2">The sequence shown here is derived from an EMBL/GenBank/DDBJ whole genome shotgun (WGS) entry which is preliminary data.</text>
</comment>
<evidence type="ECO:0000313" key="3">
    <source>
        <dbReference type="Proteomes" id="UP001215598"/>
    </source>
</evidence>
<dbReference type="EMBL" id="JARKIB010000125">
    <property type="protein sequence ID" value="KAJ7735702.1"/>
    <property type="molecule type" value="Genomic_DNA"/>
</dbReference>
<name>A0AAD7I5W8_9AGAR</name>
<evidence type="ECO:0000313" key="2">
    <source>
        <dbReference type="EMBL" id="KAJ7735702.1"/>
    </source>
</evidence>
<organism evidence="2 3">
    <name type="scientific">Mycena metata</name>
    <dbReference type="NCBI Taxonomy" id="1033252"/>
    <lineage>
        <taxon>Eukaryota</taxon>
        <taxon>Fungi</taxon>
        <taxon>Dikarya</taxon>
        <taxon>Basidiomycota</taxon>
        <taxon>Agaricomycotina</taxon>
        <taxon>Agaricomycetes</taxon>
        <taxon>Agaricomycetidae</taxon>
        <taxon>Agaricales</taxon>
        <taxon>Marasmiineae</taxon>
        <taxon>Mycenaceae</taxon>
        <taxon>Mycena</taxon>
    </lineage>
</organism>
<accession>A0AAD7I5W8</accession>
<protein>
    <submittedName>
        <fullName evidence="2">Uncharacterized protein</fullName>
    </submittedName>
</protein>
<feature type="compositionally biased region" description="Acidic residues" evidence="1">
    <location>
        <begin position="96"/>
        <end position="134"/>
    </location>
</feature>
<sequence>MITNTTPAFPAEVMAHILTSHDILTDEEELKRLCLINTTFCAIVQPQLFRNINLRTVEEAIQFLSILKSSSRLESALRILQISFNLDPEDFVDAEELSDGQEDSDEEDGTEFTGSTDEDEHEEEDEDEEEEEDETPSRPQPLTSSRVSFWKLWGQCLDRLQVLHTITICYHPEDVEFLWRFRDEAQVRRLRALRCLHLAYLSDCHPDPSRVIEPHQPDAGPWNSPYWAQALCSTAFCHVRNIIVMAPVNPMWPPTKANMDELVENWLGQLLPMSHLQRLVLLYSYENVGDHMDQYYQAWRDGPEEPANPSNPYLGLAHEKPVSGFEVDHGEGDGWPPGESMSYQLPAVVWNRHNFKWSEGSEDEQYCRLGEYRFFNPMFETGHRVPARLCGFSGDLFHHWPGTW</sequence>